<dbReference type="EMBL" id="JAGSPJ010000005">
    <property type="protein sequence ID" value="MBR7800872.1"/>
    <property type="molecule type" value="Genomic_DNA"/>
</dbReference>
<evidence type="ECO:0000313" key="2">
    <source>
        <dbReference type="EMBL" id="MBR7800872.1"/>
    </source>
</evidence>
<evidence type="ECO:0000313" key="3">
    <source>
        <dbReference type="Proteomes" id="UP000678545"/>
    </source>
</evidence>
<reference evidence="2" key="1">
    <citation type="submission" date="2021-04" db="EMBL/GenBank/DDBJ databases">
        <title>novel species isolated from subtropical streams in China.</title>
        <authorList>
            <person name="Lu H."/>
        </authorList>
    </citation>
    <scope>NUCLEOTIDE SEQUENCE</scope>
    <source>
        <strain evidence="2">FT137W</strain>
    </source>
</reference>
<proteinExistence type="predicted"/>
<dbReference type="RefSeq" id="WP_212675998.1">
    <property type="nucleotide sequence ID" value="NZ_JAGSPJ010000005.1"/>
</dbReference>
<feature type="domain" description="Chemoreceptor zinc-binding" evidence="1">
    <location>
        <begin position="10"/>
        <end position="75"/>
    </location>
</feature>
<comment type="caution">
    <text evidence="2">The sequence shown here is derived from an EMBL/GenBank/DDBJ whole genome shotgun (WGS) entry which is preliminary data.</text>
</comment>
<organism evidence="2 3">
    <name type="scientific">Undibacterium fentianense</name>
    <dbReference type="NCBI Taxonomy" id="2828728"/>
    <lineage>
        <taxon>Bacteria</taxon>
        <taxon>Pseudomonadati</taxon>
        <taxon>Pseudomonadota</taxon>
        <taxon>Betaproteobacteria</taxon>
        <taxon>Burkholderiales</taxon>
        <taxon>Oxalobacteraceae</taxon>
        <taxon>Undibacterium</taxon>
    </lineage>
</organism>
<sequence length="117" mass="12338">MDLTQAVAKHVEWKTKLRAAIAKKEQLDEKTISADNCCDLGKWLHGAAKPSVGTLPAYKDTVLKHAAFHKEAGKVASAINAKKFTEAEAMLGNGTAYASASTAVGIAIANLKKEAGM</sequence>
<dbReference type="Proteomes" id="UP000678545">
    <property type="component" value="Unassembled WGS sequence"/>
</dbReference>
<dbReference type="Gene3D" id="1.20.120.30">
    <property type="entry name" value="Aspartate receptor, ligand-binding domain"/>
    <property type="match status" value="1"/>
</dbReference>
<protein>
    <submittedName>
        <fullName evidence="2">CZB domain-containing protein</fullName>
    </submittedName>
</protein>
<name>A0A941E472_9BURK</name>
<gene>
    <name evidence="2" type="ORF">KDM90_12755</name>
</gene>
<dbReference type="AlphaFoldDB" id="A0A941E472"/>
<keyword evidence="3" id="KW-1185">Reference proteome</keyword>
<evidence type="ECO:0000259" key="1">
    <source>
        <dbReference type="Pfam" id="PF13682"/>
    </source>
</evidence>
<dbReference type="InterPro" id="IPR025991">
    <property type="entry name" value="Chemoreceptor_zinc-bind_dom"/>
</dbReference>
<dbReference type="Pfam" id="PF13682">
    <property type="entry name" value="CZB"/>
    <property type="match status" value="1"/>
</dbReference>
<accession>A0A941E472</accession>